<comment type="caution">
    <text evidence="3">The sequence shown here is derived from an EMBL/GenBank/DDBJ whole genome shotgun (WGS) entry which is preliminary data.</text>
</comment>
<keyword evidence="4" id="KW-1185">Reference proteome</keyword>
<dbReference type="Pfam" id="PF11222">
    <property type="entry name" value="DUF3017"/>
    <property type="match status" value="1"/>
</dbReference>
<name>A0A6A9UXK8_9ACTN</name>
<evidence type="ECO:0000256" key="1">
    <source>
        <dbReference type="SAM" id="MobiDB-lite"/>
    </source>
</evidence>
<keyword evidence="2" id="KW-0472">Membrane</keyword>
<dbReference type="Proteomes" id="UP000435304">
    <property type="component" value="Unassembled WGS sequence"/>
</dbReference>
<gene>
    <name evidence="3" type="ORF">GC722_10205</name>
</gene>
<accession>A0A6A9UXK8</accession>
<dbReference type="EMBL" id="WPCU01000006">
    <property type="protein sequence ID" value="MVA76392.1"/>
    <property type="molecule type" value="Genomic_DNA"/>
</dbReference>
<organism evidence="3 4">
    <name type="scientific">Auraticoccus cholistanensis</name>
    <dbReference type="NCBI Taxonomy" id="2656650"/>
    <lineage>
        <taxon>Bacteria</taxon>
        <taxon>Bacillati</taxon>
        <taxon>Actinomycetota</taxon>
        <taxon>Actinomycetes</taxon>
        <taxon>Propionibacteriales</taxon>
        <taxon>Propionibacteriaceae</taxon>
        <taxon>Auraticoccus</taxon>
    </lineage>
</organism>
<feature type="transmembrane region" description="Helical" evidence="2">
    <location>
        <begin position="86"/>
        <end position="107"/>
    </location>
</feature>
<dbReference type="RefSeq" id="WP_156609958.1">
    <property type="nucleotide sequence ID" value="NZ_WPCU01000006.1"/>
</dbReference>
<feature type="compositionally biased region" description="Low complexity" evidence="1">
    <location>
        <begin position="10"/>
        <end position="20"/>
    </location>
</feature>
<evidence type="ECO:0000313" key="3">
    <source>
        <dbReference type="EMBL" id="MVA76392.1"/>
    </source>
</evidence>
<evidence type="ECO:0000313" key="4">
    <source>
        <dbReference type="Proteomes" id="UP000435304"/>
    </source>
</evidence>
<keyword evidence="2" id="KW-0812">Transmembrane</keyword>
<dbReference type="InterPro" id="IPR021385">
    <property type="entry name" value="DUF3017"/>
</dbReference>
<reference evidence="3 4" key="1">
    <citation type="submission" date="2019-12" db="EMBL/GenBank/DDBJ databases">
        <title>Auraticoccus cholistani sp. nov., an actinomycete isolated from soil of Cholistan desert.</title>
        <authorList>
            <person name="Cheema M.T."/>
        </authorList>
    </citation>
    <scope>NUCLEOTIDE SEQUENCE [LARGE SCALE GENOMIC DNA]</scope>
    <source>
        <strain evidence="3 4">F435</strain>
    </source>
</reference>
<sequence length="108" mass="10943">MAVLPPEPTGAPATAGVPPRRGARTPRSLGLAPLAAALGVFVVGLVLVGLGWWRGGLWTCAGGLLLGALLRLVLPSRSAGLLRVRHRAVDVLLLGAGGLAVAVLAYLR</sequence>
<keyword evidence="2" id="KW-1133">Transmembrane helix</keyword>
<dbReference type="AlphaFoldDB" id="A0A6A9UXK8"/>
<feature type="transmembrane region" description="Helical" evidence="2">
    <location>
        <begin position="29"/>
        <end position="50"/>
    </location>
</feature>
<evidence type="ECO:0000256" key="2">
    <source>
        <dbReference type="SAM" id="Phobius"/>
    </source>
</evidence>
<proteinExistence type="predicted"/>
<feature type="transmembrane region" description="Helical" evidence="2">
    <location>
        <begin position="56"/>
        <end position="74"/>
    </location>
</feature>
<feature type="region of interest" description="Disordered" evidence="1">
    <location>
        <begin position="1"/>
        <end position="24"/>
    </location>
</feature>
<protein>
    <submittedName>
        <fullName evidence="3">DUF3017 domain-containing protein</fullName>
    </submittedName>
</protein>